<proteinExistence type="predicted"/>
<organism evidence="1 2">
    <name type="scientific">Pseudomonas putida</name>
    <name type="common">Arthrobacter siderocapsulatus</name>
    <dbReference type="NCBI Taxonomy" id="303"/>
    <lineage>
        <taxon>Bacteria</taxon>
        <taxon>Pseudomonadati</taxon>
        <taxon>Pseudomonadota</taxon>
        <taxon>Gammaproteobacteria</taxon>
        <taxon>Pseudomonadales</taxon>
        <taxon>Pseudomonadaceae</taxon>
        <taxon>Pseudomonas</taxon>
    </lineage>
</organism>
<evidence type="ECO:0000313" key="1">
    <source>
        <dbReference type="EMBL" id="SUD68888.1"/>
    </source>
</evidence>
<dbReference type="AlphaFoldDB" id="A0A379KMN8"/>
<gene>
    <name evidence="1" type="ORF">NCTC7914_03013</name>
</gene>
<dbReference type="Proteomes" id="UP000254602">
    <property type="component" value="Unassembled WGS sequence"/>
</dbReference>
<dbReference type="EMBL" id="UGUY01000001">
    <property type="protein sequence ID" value="SUD68888.1"/>
    <property type="molecule type" value="Genomic_DNA"/>
</dbReference>
<protein>
    <submittedName>
        <fullName evidence="1">Uncharacterized protein</fullName>
    </submittedName>
</protein>
<name>A0A379KMN8_PSEPU</name>
<evidence type="ECO:0000313" key="2">
    <source>
        <dbReference type="Proteomes" id="UP000254602"/>
    </source>
</evidence>
<accession>A0A379KMN8</accession>
<reference evidence="1 2" key="1">
    <citation type="submission" date="2018-06" db="EMBL/GenBank/DDBJ databases">
        <authorList>
            <consortium name="Pathogen Informatics"/>
            <person name="Doyle S."/>
        </authorList>
    </citation>
    <scope>NUCLEOTIDE SEQUENCE [LARGE SCALE GENOMIC DNA]</scope>
    <source>
        <strain evidence="1 2">NCTC7914</strain>
    </source>
</reference>
<sequence length="88" mass="10342">MKTIRTYNYEILNFEPPPNNNLKHRTSPPRPCQRTNITLLLCTQLIGYTIINATIQNNEENLPKRIEYWVTAATSLRVNRLPQARRCM</sequence>